<evidence type="ECO:0000313" key="8">
    <source>
        <dbReference type="EMBL" id="PWD99941.1"/>
    </source>
</evidence>
<accession>A0A2U2BA32</accession>
<evidence type="ECO:0000256" key="5">
    <source>
        <dbReference type="ARBA" id="ARBA00023052"/>
    </source>
</evidence>
<dbReference type="Pfam" id="PF02779">
    <property type="entry name" value="Transket_pyr"/>
    <property type="match status" value="1"/>
</dbReference>
<feature type="domain" description="Transketolase-like pyrimidine-binding" evidence="7">
    <location>
        <begin position="490"/>
        <end position="664"/>
    </location>
</feature>
<dbReference type="SUPFAM" id="SSF52518">
    <property type="entry name" value="Thiamin diphosphate-binding fold (THDP-binding)"/>
    <property type="match status" value="2"/>
</dbReference>
<evidence type="ECO:0000256" key="6">
    <source>
        <dbReference type="SAM" id="MobiDB-lite"/>
    </source>
</evidence>
<name>A0A2U2BA32_9BACT</name>
<dbReference type="Proteomes" id="UP000244956">
    <property type="component" value="Unassembled WGS sequence"/>
</dbReference>
<evidence type="ECO:0000313" key="9">
    <source>
        <dbReference type="Proteomes" id="UP000244956"/>
    </source>
</evidence>
<reference evidence="8 9" key="1">
    <citation type="submission" date="2018-05" db="EMBL/GenBank/DDBJ databases">
        <title>Marinilabilia rubrum sp. nov., isolated from saltern sediment.</title>
        <authorList>
            <person name="Zhang R."/>
        </authorList>
    </citation>
    <scope>NUCLEOTIDE SEQUENCE [LARGE SCALE GENOMIC DNA]</scope>
    <source>
        <strain evidence="8 9">WTE16</strain>
    </source>
</reference>
<keyword evidence="9" id="KW-1185">Reference proteome</keyword>
<dbReference type="InterPro" id="IPR033248">
    <property type="entry name" value="Transketolase_C"/>
</dbReference>
<dbReference type="CDD" id="cd02000">
    <property type="entry name" value="TPP_E1_PDC_ADC_BCADC"/>
    <property type="match status" value="1"/>
</dbReference>
<dbReference type="InterPro" id="IPR001017">
    <property type="entry name" value="DH_E1"/>
</dbReference>
<keyword evidence="5" id="KW-0786">Thiamine pyrophosphate</keyword>
<feature type="region of interest" description="Disordered" evidence="6">
    <location>
        <begin position="1"/>
        <end position="21"/>
    </location>
</feature>
<comment type="cofactor">
    <cofactor evidence="1">
        <name>thiamine diphosphate</name>
        <dbReference type="ChEBI" id="CHEBI:58937"/>
    </cofactor>
</comment>
<dbReference type="AlphaFoldDB" id="A0A2U2BA32"/>
<dbReference type="RefSeq" id="WP_109264042.1">
    <property type="nucleotide sequence ID" value="NZ_QEWP01000005.1"/>
</dbReference>
<dbReference type="Gene3D" id="3.40.50.970">
    <property type="match status" value="2"/>
</dbReference>
<comment type="caution">
    <text evidence="8">The sequence shown here is derived from an EMBL/GenBank/DDBJ whole genome shotgun (WGS) entry which is preliminary data.</text>
</comment>
<dbReference type="EC" id="1.2.4.4" evidence="3"/>
<sequence>MITTNTKKTGNTKSTSAKQENKEALGFEDFKKEVLNDYKLAHLSRHMSVLARREVLNGKAKFGIFGDGKEVAQIAMAKQFLEGDWRSGYYRDQTFMLAAGMTTPKKFFALLYGETRTELNPDNGGRSMNNHFGTRLVQKNGDWIDQTKSKNTSSDISPTAGQMPRLTGLALASKLYREQPELKELQKFSNKGNEVAFGTIGDASTSEGLFFETLNAASVLQIPMALSVWDDGYGISVPVELQTVKANISKALKGFEKQRNDKTGILIFEANGWDYAELCQMYEKGISRCRKEHVPVLFHVRELTQPTGHSTSGSHERYKSEKRLKWEKDKDCLVQMRQWIVEKKISDESTLDQIESEARDEATNAKKEAYKEYLKPIEEERDELNKIIRQKSCICNQNSEDQINSIVNNLNNTLTLNRKEILSTARKILRHVCSSCNKQGGLKDQLRKWVAEYNESGHEKYTAYLYDESAKSPLRIESIAPQYSEDAPLVPGREIIRDNFDALFGNDPRLITLGEDTGKLGGVNQTLEGLQKKYGEWRVRDTGIHEATIVGEGIGLALRGLRPIAEIQYFDYLLYTLHTLSDDLATTHYRTKGGQKAPVIVRTRGHRLEGIWHSGSPLSMVVNSIRGIYICVPRDMTRAAGMYNTLLQGEDPALVIEPLNGYRIREKQPSNWGAFQTPLGIPEVIREGTDVTIATYGSCVRIAAEAIDQLSEIGISVELIDVQTLLPFDTEKIILNSLKKTNRIVFFDEDVPGGATAYMMQKVLEEQGGFYYLDHKPMTVTAEDHRPAYGTDGDYFSNPNAEDVYETIYGMMGEAYPDKFPPIY</sequence>
<dbReference type="InterPro" id="IPR029061">
    <property type="entry name" value="THDP-binding"/>
</dbReference>
<dbReference type="GO" id="GO:0009083">
    <property type="term" value="P:branched-chain amino acid catabolic process"/>
    <property type="evidence" value="ECO:0007669"/>
    <property type="project" value="TreeGrafter"/>
</dbReference>
<gene>
    <name evidence="8" type="ORF">DDZ16_08630</name>
</gene>
<dbReference type="OrthoDB" id="9769337at2"/>
<comment type="function">
    <text evidence="2">E1 component of the 2-oxoglutarate dehydrogenase (OGDH) complex which catalyzes the decarboxylation of 2-oxoglutarate, the first step in the conversion of 2-oxoglutarate to succinyl-CoA and CO(2).</text>
</comment>
<evidence type="ECO:0000256" key="4">
    <source>
        <dbReference type="ARBA" id="ARBA00023002"/>
    </source>
</evidence>
<dbReference type="PANTHER" id="PTHR42980">
    <property type="entry name" value="2-OXOISOVALERATE DEHYDROGENASE SUBUNIT BETA-RELATED"/>
    <property type="match status" value="1"/>
</dbReference>
<evidence type="ECO:0000256" key="2">
    <source>
        <dbReference type="ARBA" id="ARBA00003906"/>
    </source>
</evidence>
<dbReference type="Gene3D" id="3.40.50.920">
    <property type="match status" value="1"/>
</dbReference>
<dbReference type="SMART" id="SM00861">
    <property type="entry name" value="Transket_pyr"/>
    <property type="match status" value="1"/>
</dbReference>
<protein>
    <recommendedName>
        <fullName evidence="3">3-methyl-2-oxobutanoate dehydrogenase (2-methylpropanoyl-transferring)</fullName>
        <ecNumber evidence="3">1.2.4.4</ecNumber>
    </recommendedName>
</protein>
<dbReference type="EMBL" id="QEWP01000005">
    <property type="protein sequence ID" value="PWD99941.1"/>
    <property type="molecule type" value="Genomic_DNA"/>
</dbReference>
<dbReference type="InterPro" id="IPR009014">
    <property type="entry name" value="Transketo_C/PFOR_II"/>
</dbReference>
<feature type="compositionally biased region" description="Low complexity" evidence="6">
    <location>
        <begin position="1"/>
        <end position="16"/>
    </location>
</feature>
<evidence type="ECO:0000256" key="3">
    <source>
        <dbReference type="ARBA" id="ARBA00012277"/>
    </source>
</evidence>
<organism evidence="8 9">
    <name type="scientific">Marinilabilia rubra</name>
    <dbReference type="NCBI Taxonomy" id="2162893"/>
    <lineage>
        <taxon>Bacteria</taxon>
        <taxon>Pseudomonadati</taxon>
        <taxon>Bacteroidota</taxon>
        <taxon>Bacteroidia</taxon>
        <taxon>Marinilabiliales</taxon>
        <taxon>Marinilabiliaceae</taxon>
        <taxon>Marinilabilia</taxon>
    </lineage>
</organism>
<dbReference type="SUPFAM" id="SSF52922">
    <property type="entry name" value="TK C-terminal domain-like"/>
    <property type="match status" value="1"/>
</dbReference>
<evidence type="ECO:0000259" key="7">
    <source>
        <dbReference type="SMART" id="SM00861"/>
    </source>
</evidence>
<dbReference type="Pfam" id="PF00676">
    <property type="entry name" value="E1_dh"/>
    <property type="match status" value="1"/>
</dbReference>
<dbReference type="GO" id="GO:0003863">
    <property type="term" value="F:branched-chain 2-oxo acid dehydrogenase activity"/>
    <property type="evidence" value="ECO:0007669"/>
    <property type="project" value="UniProtKB-EC"/>
</dbReference>
<evidence type="ECO:0000256" key="1">
    <source>
        <dbReference type="ARBA" id="ARBA00001964"/>
    </source>
</evidence>
<dbReference type="InterPro" id="IPR005475">
    <property type="entry name" value="Transketolase-like_Pyr-bd"/>
</dbReference>
<dbReference type="PANTHER" id="PTHR42980:SF1">
    <property type="entry name" value="2-OXOISOVALERATE DEHYDROGENASE SUBUNIT BETA, MITOCHONDRIAL"/>
    <property type="match status" value="1"/>
</dbReference>
<dbReference type="Pfam" id="PF02780">
    <property type="entry name" value="Transketolase_C"/>
    <property type="match status" value="1"/>
</dbReference>
<proteinExistence type="predicted"/>
<keyword evidence="4" id="KW-0560">Oxidoreductase</keyword>
<dbReference type="GO" id="GO:0007584">
    <property type="term" value="P:response to nutrient"/>
    <property type="evidence" value="ECO:0007669"/>
    <property type="project" value="TreeGrafter"/>
</dbReference>